<evidence type="ECO:0000313" key="2">
    <source>
        <dbReference type="Proteomes" id="UP000499080"/>
    </source>
</evidence>
<proteinExistence type="predicted"/>
<dbReference type="Proteomes" id="UP000499080">
    <property type="component" value="Unassembled WGS sequence"/>
</dbReference>
<name>A0A4Y2IPG8_ARAVE</name>
<dbReference type="EMBL" id="BGPR01002827">
    <property type="protein sequence ID" value="GBM79554.1"/>
    <property type="molecule type" value="Genomic_DNA"/>
</dbReference>
<sequence length="87" mass="9573">MIDGRRKKFSFSTLGMGLGDLTDFGPQGERISTRLASVVGLRKIGIVGKKFGIWACLELGMRETCVVGMPDEFDCYVSARMSQICYA</sequence>
<organism evidence="1 2">
    <name type="scientific">Araneus ventricosus</name>
    <name type="common">Orbweaver spider</name>
    <name type="synonym">Epeira ventricosa</name>
    <dbReference type="NCBI Taxonomy" id="182803"/>
    <lineage>
        <taxon>Eukaryota</taxon>
        <taxon>Metazoa</taxon>
        <taxon>Ecdysozoa</taxon>
        <taxon>Arthropoda</taxon>
        <taxon>Chelicerata</taxon>
        <taxon>Arachnida</taxon>
        <taxon>Araneae</taxon>
        <taxon>Araneomorphae</taxon>
        <taxon>Entelegynae</taxon>
        <taxon>Araneoidea</taxon>
        <taxon>Araneidae</taxon>
        <taxon>Araneus</taxon>
    </lineage>
</organism>
<reference evidence="1 2" key="1">
    <citation type="journal article" date="2019" name="Sci. Rep.">
        <title>Orb-weaving spider Araneus ventricosus genome elucidates the spidroin gene catalogue.</title>
        <authorList>
            <person name="Kono N."/>
            <person name="Nakamura H."/>
            <person name="Ohtoshi R."/>
            <person name="Moran D.A.P."/>
            <person name="Shinohara A."/>
            <person name="Yoshida Y."/>
            <person name="Fujiwara M."/>
            <person name="Mori M."/>
            <person name="Tomita M."/>
            <person name="Arakawa K."/>
        </authorList>
    </citation>
    <scope>NUCLEOTIDE SEQUENCE [LARGE SCALE GENOMIC DNA]</scope>
</reference>
<dbReference type="AlphaFoldDB" id="A0A4Y2IPG8"/>
<comment type="caution">
    <text evidence="1">The sequence shown here is derived from an EMBL/GenBank/DDBJ whole genome shotgun (WGS) entry which is preliminary data.</text>
</comment>
<accession>A0A4Y2IPG8</accession>
<gene>
    <name evidence="1" type="ORF">AVEN_77123_1</name>
</gene>
<keyword evidence="2" id="KW-1185">Reference proteome</keyword>
<evidence type="ECO:0000313" key="1">
    <source>
        <dbReference type="EMBL" id="GBM79554.1"/>
    </source>
</evidence>
<protein>
    <submittedName>
        <fullName evidence="1">Uncharacterized protein</fullName>
    </submittedName>
</protein>